<evidence type="ECO:0000313" key="3">
    <source>
        <dbReference type="Proteomes" id="UP001144313"/>
    </source>
</evidence>
<gene>
    <name evidence="2" type="ORF">GALLR39Z86_39540</name>
</gene>
<keyword evidence="1" id="KW-0472">Membrane</keyword>
<proteinExistence type="predicted"/>
<dbReference type="RefSeq" id="WP_270114802.1">
    <property type="nucleotide sequence ID" value="NZ_BAAAOL010000007.1"/>
</dbReference>
<dbReference type="AlphaFoldDB" id="A0A9W6GA01"/>
<comment type="caution">
    <text evidence="2">The sequence shown here is derived from an EMBL/GenBank/DDBJ whole genome shotgun (WGS) entry which is preliminary data.</text>
</comment>
<evidence type="ECO:0000313" key="2">
    <source>
        <dbReference type="EMBL" id="GLI44104.1"/>
    </source>
</evidence>
<feature type="transmembrane region" description="Helical" evidence="1">
    <location>
        <begin position="17"/>
        <end position="40"/>
    </location>
</feature>
<dbReference type="EMBL" id="BSDT01000001">
    <property type="protein sequence ID" value="GLI44104.1"/>
    <property type="molecule type" value="Genomic_DNA"/>
</dbReference>
<sequence length="139" mass="15186">MHPGPQQSRIAVRRRPVFPLIVVGCALLMMAGGATLTFVLDNVGGIGFLFLGAFQIVLGALEFVKPYLAYDPANNELRMLDVFGVKDRVYGGPVGERVYFNGRDLVRALPNGDQKAVKTWPGRKADMARVIAALPQYPI</sequence>
<reference evidence="2" key="1">
    <citation type="submission" date="2022-12" db="EMBL/GenBank/DDBJ databases">
        <title>Reference genome sequencing for broad-spectrum identification of bacterial and archaeal isolates by mass spectrometry.</title>
        <authorList>
            <person name="Sekiguchi Y."/>
            <person name="Tourlousse D.M."/>
        </authorList>
    </citation>
    <scope>NUCLEOTIDE SEQUENCE</scope>
    <source>
        <strain evidence="2">LLR39Z86</strain>
    </source>
</reference>
<keyword evidence="1" id="KW-1133">Transmembrane helix</keyword>
<keyword evidence="1" id="KW-0812">Transmembrane</keyword>
<feature type="transmembrane region" description="Helical" evidence="1">
    <location>
        <begin position="46"/>
        <end position="64"/>
    </location>
</feature>
<protein>
    <submittedName>
        <fullName evidence="2">Uncharacterized protein</fullName>
    </submittedName>
</protein>
<organism evidence="2 3">
    <name type="scientific">Glycomyces algeriensis</name>
    <dbReference type="NCBI Taxonomy" id="256037"/>
    <lineage>
        <taxon>Bacteria</taxon>
        <taxon>Bacillati</taxon>
        <taxon>Actinomycetota</taxon>
        <taxon>Actinomycetes</taxon>
        <taxon>Glycomycetales</taxon>
        <taxon>Glycomycetaceae</taxon>
        <taxon>Glycomyces</taxon>
    </lineage>
</organism>
<dbReference type="Proteomes" id="UP001144313">
    <property type="component" value="Unassembled WGS sequence"/>
</dbReference>
<name>A0A9W6GA01_9ACTN</name>
<evidence type="ECO:0000256" key="1">
    <source>
        <dbReference type="SAM" id="Phobius"/>
    </source>
</evidence>
<accession>A0A9W6GA01</accession>
<keyword evidence="3" id="KW-1185">Reference proteome</keyword>